<evidence type="ECO:0000313" key="3">
    <source>
        <dbReference type="Proteomes" id="UP000430272"/>
    </source>
</evidence>
<gene>
    <name evidence="2" type="ORF">GRI47_00840</name>
</gene>
<protein>
    <submittedName>
        <fullName evidence="2">Uncharacterized protein</fullName>
    </submittedName>
</protein>
<sequence>MSDASFASLSPTLLARKGGARPAMRPQHGMAGKIDPADAAAELEDLGWNDMGDHDPIPGARIVRFGGESDARASDVGQAEAAPDIEPVIEPRPAPSPVRETIERIARKLDENRQDAVEAAIKPAAKLVAKAASSGNRRAAFTLRLDPERHLRLRLASTISGSSAQVLVTQALDAMLARMPEIETLATQVKRP</sequence>
<name>A0A844Y6A1_9SPHN</name>
<evidence type="ECO:0000256" key="1">
    <source>
        <dbReference type="SAM" id="MobiDB-lite"/>
    </source>
</evidence>
<organism evidence="2 3">
    <name type="scientific">Qipengyuania pelagi</name>
    <dbReference type="NCBI Taxonomy" id="994320"/>
    <lineage>
        <taxon>Bacteria</taxon>
        <taxon>Pseudomonadati</taxon>
        <taxon>Pseudomonadota</taxon>
        <taxon>Alphaproteobacteria</taxon>
        <taxon>Sphingomonadales</taxon>
        <taxon>Erythrobacteraceae</taxon>
        <taxon>Qipengyuania</taxon>
    </lineage>
</organism>
<keyword evidence="3" id="KW-1185">Reference proteome</keyword>
<dbReference type="AlphaFoldDB" id="A0A844Y6A1"/>
<evidence type="ECO:0000313" key="2">
    <source>
        <dbReference type="EMBL" id="MXO52552.1"/>
    </source>
</evidence>
<accession>A0A844Y6A1</accession>
<proteinExistence type="predicted"/>
<dbReference type="Proteomes" id="UP000430272">
    <property type="component" value="Unassembled WGS sequence"/>
</dbReference>
<reference evidence="2 3" key="1">
    <citation type="submission" date="2019-12" db="EMBL/GenBank/DDBJ databases">
        <title>Genomic-based taxomic classification of the family Erythrobacteraceae.</title>
        <authorList>
            <person name="Xu L."/>
        </authorList>
    </citation>
    <scope>NUCLEOTIDE SEQUENCE [LARGE SCALE GENOMIC DNA]</scope>
    <source>
        <strain evidence="2 3">JCM 17468</strain>
    </source>
</reference>
<dbReference type="EMBL" id="WTYD01000001">
    <property type="protein sequence ID" value="MXO52552.1"/>
    <property type="molecule type" value="Genomic_DNA"/>
</dbReference>
<comment type="caution">
    <text evidence="2">The sequence shown here is derived from an EMBL/GenBank/DDBJ whole genome shotgun (WGS) entry which is preliminary data.</text>
</comment>
<feature type="region of interest" description="Disordered" evidence="1">
    <location>
        <begin position="17"/>
        <end position="38"/>
    </location>
</feature>
<dbReference type="OrthoDB" id="7507351at2"/>
<dbReference type="RefSeq" id="WP_160659526.1">
    <property type="nucleotide sequence ID" value="NZ_BAABDV010000001.1"/>
</dbReference>